<name>A0AAD9M8N7_9PEZI</name>
<protein>
    <submittedName>
        <fullName evidence="2">Uncharacterized protein</fullName>
    </submittedName>
</protein>
<dbReference type="AlphaFoldDB" id="A0AAD9M8N7"/>
<comment type="caution">
    <text evidence="2">The sequence shown here is derived from an EMBL/GenBank/DDBJ whole genome shotgun (WGS) entry which is preliminary data.</text>
</comment>
<accession>A0AAD9M8N7</accession>
<gene>
    <name evidence="2" type="ORF">LX32DRAFT_635752</name>
</gene>
<evidence type="ECO:0000313" key="3">
    <source>
        <dbReference type="Proteomes" id="UP001232148"/>
    </source>
</evidence>
<reference evidence="2" key="1">
    <citation type="submission" date="2021-06" db="EMBL/GenBank/DDBJ databases">
        <title>Comparative genomics, transcriptomics and evolutionary studies reveal genomic signatures of adaptation to plant cell wall in hemibiotrophic fungi.</title>
        <authorList>
            <consortium name="DOE Joint Genome Institute"/>
            <person name="Baroncelli R."/>
            <person name="Diaz J.F."/>
            <person name="Benocci T."/>
            <person name="Peng M."/>
            <person name="Battaglia E."/>
            <person name="Haridas S."/>
            <person name="Andreopoulos W."/>
            <person name="Labutti K."/>
            <person name="Pangilinan J."/>
            <person name="Floch G.L."/>
            <person name="Makela M.R."/>
            <person name="Henrissat B."/>
            <person name="Grigoriev I.V."/>
            <person name="Crouch J.A."/>
            <person name="De Vries R.P."/>
            <person name="Sukno S.A."/>
            <person name="Thon M.R."/>
        </authorList>
    </citation>
    <scope>NUCLEOTIDE SEQUENCE</scope>
    <source>
        <strain evidence="2">MAFF235873</strain>
    </source>
</reference>
<sequence length="82" mass="8543">MPSHRIANTGYSISSHPSIHPSIHPLPSPNAPLLPVTPSPAPLSSPVSACACLIARSVVPFDPSYPISLPTSPGTNRQLEVL</sequence>
<keyword evidence="3" id="KW-1185">Reference proteome</keyword>
<evidence type="ECO:0000256" key="1">
    <source>
        <dbReference type="SAM" id="MobiDB-lite"/>
    </source>
</evidence>
<feature type="region of interest" description="Disordered" evidence="1">
    <location>
        <begin position="1"/>
        <end position="24"/>
    </location>
</feature>
<organism evidence="2 3">
    <name type="scientific">Colletotrichum zoysiae</name>
    <dbReference type="NCBI Taxonomy" id="1216348"/>
    <lineage>
        <taxon>Eukaryota</taxon>
        <taxon>Fungi</taxon>
        <taxon>Dikarya</taxon>
        <taxon>Ascomycota</taxon>
        <taxon>Pezizomycotina</taxon>
        <taxon>Sordariomycetes</taxon>
        <taxon>Hypocreomycetidae</taxon>
        <taxon>Glomerellales</taxon>
        <taxon>Glomerellaceae</taxon>
        <taxon>Colletotrichum</taxon>
        <taxon>Colletotrichum graminicola species complex</taxon>
    </lineage>
</organism>
<dbReference type="EMBL" id="MU842826">
    <property type="protein sequence ID" value="KAK2032893.1"/>
    <property type="molecule type" value="Genomic_DNA"/>
</dbReference>
<dbReference type="Proteomes" id="UP001232148">
    <property type="component" value="Unassembled WGS sequence"/>
</dbReference>
<proteinExistence type="predicted"/>
<feature type="compositionally biased region" description="Low complexity" evidence="1">
    <location>
        <begin position="12"/>
        <end position="23"/>
    </location>
</feature>
<evidence type="ECO:0000313" key="2">
    <source>
        <dbReference type="EMBL" id="KAK2032893.1"/>
    </source>
</evidence>